<keyword evidence="2" id="KW-1185">Reference proteome</keyword>
<proteinExistence type="predicted"/>
<accession>A0A2T1GII2</accession>
<reference evidence="1 2" key="1">
    <citation type="submission" date="2018-03" db="EMBL/GenBank/DDBJ databases">
        <title>The ancient ancestry and fast evolution of plastids.</title>
        <authorList>
            <person name="Moore K.R."/>
            <person name="Magnabosco C."/>
            <person name="Momper L."/>
            <person name="Gold D.A."/>
            <person name="Bosak T."/>
            <person name="Fournier G.P."/>
        </authorList>
    </citation>
    <scope>NUCLEOTIDE SEQUENCE [LARGE SCALE GENOMIC DNA]</scope>
    <source>
        <strain evidence="1 2">CCALA 037</strain>
    </source>
</reference>
<sequence>MKIQLERNLKPHSPRLRCVACERIFASGKLRTLLYHQDESIAGDVCPDCLGRGSSHIQQQLKARAIVLFQQPLRDDISPSPHKQALELWELATSNLILPSVYERLWQRLLIFTAETKYLKLAIRGSNHRRGQQLQLPTVTFLEEEPHSGKDN</sequence>
<evidence type="ECO:0000313" key="1">
    <source>
        <dbReference type="EMBL" id="PSB57533.1"/>
    </source>
</evidence>
<dbReference type="Proteomes" id="UP000238937">
    <property type="component" value="Unassembled WGS sequence"/>
</dbReference>
<dbReference type="AlphaFoldDB" id="A0A2T1GII2"/>
<name>A0A2T1GII2_9CYAN</name>
<dbReference type="RefSeq" id="WP_106302552.1">
    <property type="nucleotide sequence ID" value="NZ_PVWO01000072.1"/>
</dbReference>
<dbReference type="OrthoDB" id="516169at2"/>
<evidence type="ECO:0000313" key="2">
    <source>
        <dbReference type="Proteomes" id="UP000238937"/>
    </source>
</evidence>
<gene>
    <name evidence="1" type="ORF">C7B77_08010</name>
</gene>
<comment type="caution">
    <text evidence="1">The sequence shown here is derived from an EMBL/GenBank/DDBJ whole genome shotgun (WGS) entry which is preliminary data.</text>
</comment>
<protein>
    <submittedName>
        <fullName evidence="1">Uncharacterized protein</fullName>
    </submittedName>
</protein>
<dbReference type="EMBL" id="PVWO01000072">
    <property type="protein sequence ID" value="PSB57533.1"/>
    <property type="molecule type" value="Genomic_DNA"/>
</dbReference>
<organism evidence="1 2">
    <name type="scientific">Chamaesiphon polymorphus CCALA 037</name>
    <dbReference type="NCBI Taxonomy" id="2107692"/>
    <lineage>
        <taxon>Bacteria</taxon>
        <taxon>Bacillati</taxon>
        <taxon>Cyanobacteriota</taxon>
        <taxon>Cyanophyceae</taxon>
        <taxon>Gomontiellales</taxon>
        <taxon>Chamaesiphonaceae</taxon>
        <taxon>Chamaesiphon</taxon>
    </lineage>
</organism>